<feature type="compositionally biased region" description="Polar residues" evidence="1">
    <location>
        <begin position="98"/>
        <end position="107"/>
    </location>
</feature>
<dbReference type="EMBL" id="CP036498">
    <property type="protein sequence ID" value="QUS37559.1"/>
    <property type="molecule type" value="Genomic_DNA"/>
</dbReference>
<proteinExistence type="predicted"/>
<protein>
    <submittedName>
        <fullName evidence="3">Uncharacterized protein</fullName>
    </submittedName>
</protein>
<evidence type="ECO:0000313" key="4">
    <source>
        <dbReference type="Proteomes" id="UP000682843"/>
    </source>
</evidence>
<keyword evidence="4" id="KW-1185">Reference proteome</keyword>
<dbReference type="RefSeq" id="WP_211911044.1">
    <property type="nucleotide sequence ID" value="NZ_CP036498.1"/>
</dbReference>
<reference evidence="3 4" key="1">
    <citation type="submission" date="2019-02" db="EMBL/GenBank/DDBJ databases">
        <title>Emended description of the genus Rhodopseudomonas and description of Rhodopseudomonas albus sp. nov., a non-phototrophic, heavy-metal-tolerant bacterium isolated from garden soil.</title>
        <authorList>
            <person name="Bao Z."/>
            <person name="Cao W.W."/>
            <person name="Sato Y."/>
            <person name="Nishizawa T."/>
            <person name="Zhao J."/>
            <person name="Guo Y."/>
            <person name="Ohta H."/>
        </authorList>
    </citation>
    <scope>NUCLEOTIDE SEQUENCE [LARGE SCALE GENOMIC DNA]</scope>
    <source>
        <strain evidence="3 4">SK50-23</strain>
    </source>
</reference>
<feature type="transmembrane region" description="Helical" evidence="2">
    <location>
        <begin position="129"/>
        <end position="146"/>
    </location>
</feature>
<evidence type="ECO:0000256" key="1">
    <source>
        <dbReference type="SAM" id="MobiDB-lite"/>
    </source>
</evidence>
<evidence type="ECO:0000313" key="3">
    <source>
        <dbReference type="EMBL" id="QUS37559.1"/>
    </source>
</evidence>
<keyword evidence="2" id="KW-1133">Transmembrane helix</keyword>
<keyword evidence="2" id="KW-0812">Transmembrane</keyword>
<accession>A0ABX8A257</accession>
<gene>
    <name evidence="3" type="ORF">RPMA_00765</name>
</gene>
<name>A0ABX8A257_9BRAD</name>
<evidence type="ECO:0000256" key="2">
    <source>
        <dbReference type="SAM" id="Phobius"/>
    </source>
</evidence>
<feature type="region of interest" description="Disordered" evidence="1">
    <location>
        <begin position="87"/>
        <end position="123"/>
    </location>
</feature>
<organism evidence="3 4">
    <name type="scientific">Tardiphaga alba</name>
    <dbReference type="NCBI Taxonomy" id="340268"/>
    <lineage>
        <taxon>Bacteria</taxon>
        <taxon>Pseudomonadati</taxon>
        <taxon>Pseudomonadota</taxon>
        <taxon>Alphaproteobacteria</taxon>
        <taxon>Hyphomicrobiales</taxon>
        <taxon>Nitrobacteraceae</taxon>
        <taxon>Tardiphaga</taxon>
    </lineage>
</organism>
<sequence>MPSTTDSNLEIGRRANDEARADFATWLMMSKLNSVDALPQEAQTFFSSYLALAARGKQAESAAAEATIQTVYRHYYARMGGTGTAPVIKPAPKPKLMSDNNQNNRDNVTPFRRIKQDTPPPREKKKMPVALIFIGLIVLAVAWRYLSKGSL</sequence>
<dbReference type="Proteomes" id="UP000682843">
    <property type="component" value="Chromosome"/>
</dbReference>
<keyword evidence="2" id="KW-0472">Membrane</keyword>